<organism evidence="1 2">
    <name type="scientific">Artemisia annua</name>
    <name type="common">Sweet wormwood</name>
    <dbReference type="NCBI Taxonomy" id="35608"/>
    <lineage>
        <taxon>Eukaryota</taxon>
        <taxon>Viridiplantae</taxon>
        <taxon>Streptophyta</taxon>
        <taxon>Embryophyta</taxon>
        <taxon>Tracheophyta</taxon>
        <taxon>Spermatophyta</taxon>
        <taxon>Magnoliopsida</taxon>
        <taxon>eudicotyledons</taxon>
        <taxon>Gunneridae</taxon>
        <taxon>Pentapetalae</taxon>
        <taxon>asterids</taxon>
        <taxon>campanulids</taxon>
        <taxon>Asterales</taxon>
        <taxon>Asteraceae</taxon>
        <taxon>Asteroideae</taxon>
        <taxon>Anthemideae</taxon>
        <taxon>Artemisiinae</taxon>
        <taxon>Artemisia</taxon>
    </lineage>
</organism>
<accession>A0A2U1L8L5</accession>
<dbReference type="EMBL" id="PKPP01010797">
    <property type="protein sequence ID" value="PWA45360.1"/>
    <property type="molecule type" value="Genomic_DNA"/>
</dbReference>
<dbReference type="Proteomes" id="UP000245207">
    <property type="component" value="Unassembled WGS sequence"/>
</dbReference>
<dbReference type="STRING" id="35608.A0A2U1L8L5"/>
<keyword evidence="1" id="KW-0808">Transferase</keyword>
<gene>
    <name evidence="1" type="ORF">CTI12_AA508210</name>
</gene>
<evidence type="ECO:0000313" key="2">
    <source>
        <dbReference type="Proteomes" id="UP000245207"/>
    </source>
</evidence>
<reference evidence="1 2" key="1">
    <citation type="journal article" date="2018" name="Mol. Plant">
        <title>The genome of Artemisia annua provides insight into the evolution of Asteraceae family and artemisinin biosynthesis.</title>
        <authorList>
            <person name="Shen Q."/>
            <person name="Zhang L."/>
            <person name="Liao Z."/>
            <person name="Wang S."/>
            <person name="Yan T."/>
            <person name="Shi P."/>
            <person name="Liu M."/>
            <person name="Fu X."/>
            <person name="Pan Q."/>
            <person name="Wang Y."/>
            <person name="Lv Z."/>
            <person name="Lu X."/>
            <person name="Zhang F."/>
            <person name="Jiang W."/>
            <person name="Ma Y."/>
            <person name="Chen M."/>
            <person name="Hao X."/>
            <person name="Li L."/>
            <person name="Tang Y."/>
            <person name="Lv G."/>
            <person name="Zhou Y."/>
            <person name="Sun X."/>
            <person name="Brodelius P.E."/>
            <person name="Rose J.K.C."/>
            <person name="Tang K."/>
        </authorList>
    </citation>
    <scope>NUCLEOTIDE SEQUENCE [LARGE SCALE GENOMIC DNA]</scope>
    <source>
        <strain evidence="2">cv. Huhao1</strain>
        <tissue evidence="1">Leaf</tissue>
    </source>
</reference>
<comment type="caution">
    <text evidence="1">The sequence shown here is derived from an EMBL/GenBank/DDBJ whole genome shotgun (WGS) entry which is preliminary data.</text>
</comment>
<sequence length="105" mass="12512">MNIKKWRSKTIKLDRGYDPLVSVNSATEPTTKKQSVWKALWKKMKKEKRSLMVRSASVHVQQVLYDEYTYMQNFDQGLEQNSKLEPEILSRSFSVRYTSRRSNMF</sequence>
<name>A0A2U1L8L5_ARTAN</name>
<dbReference type="AlphaFoldDB" id="A0A2U1L8L5"/>
<keyword evidence="1" id="KW-0418">Kinase</keyword>
<proteinExistence type="predicted"/>
<dbReference type="PANTHER" id="PTHR33168">
    <property type="entry name" value="STRESS INDUCED PROTEIN-RELATED"/>
    <property type="match status" value="1"/>
</dbReference>
<dbReference type="OrthoDB" id="1688035at2759"/>
<protein>
    <submittedName>
        <fullName evidence="1">Protein kinase, catalytic domain-containing protein</fullName>
    </submittedName>
</protein>
<keyword evidence="2" id="KW-1185">Reference proteome</keyword>
<dbReference type="GO" id="GO:0016301">
    <property type="term" value="F:kinase activity"/>
    <property type="evidence" value="ECO:0007669"/>
    <property type="project" value="UniProtKB-KW"/>
</dbReference>
<evidence type="ECO:0000313" key="1">
    <source>
        <dbReference type="EMBL" id="PWA45360.1"/>
    </source>
</evidence>